<evidence type="ECO:0000313" key="4">
    <source>
        <dbReference type="EMBL" id="PIK54208.1"/>
    </source>
</evidence>
<dbReference type="EMBL" id="MRZV01000258">
    <property type="protein sequence ID" value="PIK54208.1"/>
    <property type="molecule type" value="Genomic_DNA"/>
</dbReference>
<evidence type="ECO:0000313" key="5">
    <source>
        <dbReference type="Proteomes" id="UP000230750"/>
    </source>
</evidence>
<keyword evidence="2" id="KW-0472">Membrane</keyword>
<dbReference type="PANTHER" id="PTHR45964">
    <property type="entry name" value="WSCD FAMILY MEMBER CG9164"/>
    <property type="match status" value="1"/>
</dbReference>
<sequence length="347" mass="40558">MDMKSATQKITKYSWTGLFLILFMLYIVRNTHPDLSDRQSRPIKFQRDTVVYDVSPKEKKRKGSTNSGVTMQRRGNLLYPMVNVTNFPRIDDLDEEECQAMMDDVIVAPASSMPLIALASFPRSGNTWTRSLLQVATGYSTGSVHWESERNRQRVQEWFLAGTEDYMRQTGVCVKTHEFSIDHIPIFNNGAIILIRNPYYSVVSDYFRFFGGLKNISRDQLVESMESRNDHWTKVLLPQFQRWKLTNINWINNCKRLLVVFFEDLERDPVRELTRMVTFLGQPLLPRRIMCAIYNFRPMEAHRSHMNFDPYTPEMHAILDSYIQEVNITLLQKGGNPLPTYEKYALT</sequence>
<dbReference type="Pfam" id="PF00685">
    <property type="entry name" value="Sulfotransfer_1"/>
    <property type="match status" value="1"/>
</dbReference>
<keyword evidence="2" id="KW-0812">Transmembrane</keyword>
<dbReference type="InterPro" id="IPR000863">
    <property type="entry name" value="Sulfotransferase_dom"/>
</dbReference>
<evidence type="ECO:0000256" key="2">
    <source>
        <dbReference type="SAM" id="Phobius"/>
    </source>
</evidence>
<protein>
    <submittedName>
        <fullName evidence="4">Putative WSC domain-containing protein 2</fullName>
    </submittedName>
</protein>
<dbReference type="STRING" id="307972.A0A2G8L1R6"/>
<dbReference type="PANTHER" id="PTHR45964:SF9">
    <property type="entry name" value="SULFOTRANSFERASE"/>
    <property type="match status" value="1"/>
</dbReference>
<keyword evidence="5" id="KW-1185">Reference proteome</keyword>
<feature type="domain" description="Sulfotransferase" evidence="3">
    <location>
        <begin position="117"/>
        <end position="289"/>
    </location>
</feature>
<gene>
    <name evidence="4" type="ORF">BSL78_08888</name>
</gene>
<dbReference type="Proteomes" id="UP000230750">
    <property type="component" value="Unassembled WGS sequence"/>
</dbReference>
<dbReference type="Gene3D" id="3.40.50.300">
    <property type="entry name" value="P-loop containing nucleotide triphosphate hydrolases"/>
    <property type="match status" value="1"/>
</dbReference>
<feature type="transmembrane region" description="Helical" evidence="2">
    <location>
        <begin position="12"/>
        <end position="28"/>
    </location>
</feature>
<comment type="similarity">
    <text evidence="1">Belongs to the WSCD family.</text>
</comment>
<organism evidence="4 5">
    <name type="scientific">Stichopus japonicus</name>
    <name type="common">Sea cucumber</name>
    <dbReference type="NCBI Taxonomy" id="307972"/>
    <lineage>
        <taxon>Eukaryota</taxon>
        <taxon>Metazoa</taxon>
        <taxon>Echinodermata</taxon>
        <taxon>Eleutherozoa</taxon>
        <taxon>Echinozoa</taxon>
        <taxon>Holothuroidea</taxon>
        <taxon>Aspidochirotacea</taxon>
        <taxon>Aspidochirotida</taxon>
        <taxon>Stichopodidae</taxon>
        <taxon>Apostichopus</taxon>
    </lineage>
</organism>
<evidence type="ECO:0000259" key="3">
    <source>
        <dbReference type="Pfam" id="PF00685"/>
    </source>
</evidence>
<reference evidence="4 5" key="1">
    <citation type="journal article" date="2017" name="PLoS Biol.">
        <title>The sea cucumber genome provides insights into morphological evolution and visceral regeneration.</title>
        <authorList>
            <person name="Zhang X."/>
            <person name="Sun L."/>
            <person name="Yuan J."/>
            <person name="Sun Y."/>
            <person name="Gao Y."/>
            <person name="Zhang L."/>
            <person name="Li S."/>
            <person name="Dai H."/>
            <person name="Hamel J.F."/>
            <person name="Liu C."/>
            <person name="Yu Y."/>
            <person name="Liu S."/>
            <person name="Lin W."/>
            <person name="Guo K."/>
            <person name="Jin S."/>
            <person name="Xu P."/>
            <person name="Storey K.B."/>
            <person name="Huan P."/>
            <person name="Zhang T."/>
            <person name="Zhou Y."/>
            <person name="Zhang J."/>
            <person name="Lin C."/>
            <person name="Li X."/>
            <person name="Xing L."/>
            <person name="Huo D."/>
            <person name="Sun M."/>
            <person name="Wang L."/>
            <person name="Mercier A."/>
            <person name="Li F."/>
            <person name="Yang H."/>
            <person name="Xiang J."/>
        </authorList>
    </citation>
    <scope>NUCLEOTIDE SEQUENCE [LARGE SCALE GENOMIC DNA]</scope>
    <source>
        <strain evidence="4">Shaxun</strain>
        <tissue evidence="4">Muscle</tissue>
    </source>
</reference>
<name>A0A2G8L1R6_STIJA</name>
<keyword evidence="2" id="KW-1133">Transmembrane helix</keyword>
<dbReference type="InterPro" id="IPR051589">
    <property type="entry name" value="Sialate-O-sulfotransferase"/>
</dbReference>
<dbReference type="InterPro" id="IPR027417">
    <property type="entry name" value="P-loop_NTPase"/>
</dbReference>
<dbReference type="SUPFAM" id="SSF52540">
    <property type="entry name" value="P-loop containing nucleoside triphosphate hydrolases"/>
    <property type="match status" value="1"/>
</dbReference>
<dbReference type="AlphaFoldDB" id="A0A2G8L1R6"/>
<proteinExistence type="inferred from homology"/>
<accession>A0A2G8L1R6</accession>
<comment type="caution">
    <text evidence="4">The sequence shown here is derived from an EMBL/GenBank/DDBJ whole genome shotgun (WGS) entry which is preliminary data.</text>
</comment>
<dbReference type="GO" id="GO:0008146">
    <property type="term" value="F:sulfotransferase activity"/>
    <property type="evidence" value="ECO:0007669"/>
    <property type="project" value="InterPro"/>
</dbReference>
<dbReference type="OrthoDB" id="6355878at2759"/>
<evidence type="ECO:0000256" key="1">
    <source>
        <dbReference type="ARBA" id="ARBA00010236"/>
    </source>
</evidence>